<dbReference type="AlphaFoldDB" id="A0A1G7PN26"/>
<dbReference type="InterPro" id="IPR002387">
    <property type="entry name" value="Plastocyanin"/>
</dbReference>
<keyword evidence="6" id="KW-0472">Membrane</keyword>
<dbReference type="PRINTS" id="PR00157">
    <property type="entry name" value="PLASTOCYANIN"/>
</dbReference>
<dbReference type="InterPro" id="IPR000923">
    <property type="entry name" value="BlueCu_1"/>
</dbReference>
<dbReference type="PROSITE" id="PS51257">
    <property type="entry name" value="PROKAR_LIPOPROTEIN"/>
    <property type="match status" value="1"/>
</dbReference>
<evidence type="ECO:0000256" key="7">
    <source>
        <dbReference type="PIRSR" id="PIRSR602387-1"/>
    </source>
</evidence>
<evidence type="ECO:0000256" key="1">
    <source>
        <dbReference type="ARBA" id="ARBA00004370"/>
    </source>
</evidence>
<organism evidence="10 11">
    <name type="scientific">Halorubrum xinjiangense</name>
    <dbReference type="NCBI Taxonomy" id="261291"/>
    <lineage>
        <taxon>Archaea</taxon>
        <taxon>Methanobacteriati</taxon>
        <taxon>Methanobacteriota</taxon>
        <taxon>Stenosarchaea group</taxon>
        <taxon>Halobacteria</taxon>
        <taxon>Halobacteriales</taxon>
        <taxon>Haloferacaceae</taxon>
        <taxon>Halorubrum</taxon>
    </lineage>
</organism>
<dbReference type="PANTHER" id="PTHR34192:SF10">
    <property type="entry name" value="PLASTOCYANIN MAJOR ISOFORM, CHLOROPLASTIC-RELATED"/>
    <property type="match status" value="1"/>
</dbReference>
<comment type="cofactor">
    <cofactor evidence="7">
        <name>Cu(2+)</name>
        <dbReference type="ChEBI" id="CHEBI:29036"/>
    </cofactor>
    <text evidence="7">The crystal structure with reduced Cu(1+) has also been determined.</text>
</comment>
<accession>A0A1G7PN26</accession>
<dbReference type="PROSITE" id="PS00196">
    <property type="entry name" value="COPPER_BLUE"/>
    <property type="match status" value="1"/>
</dbReference>
<evidence type="ECO:0000256" key="4">
    <source>
        <dbReference type="ARBA" id="ARBA00022982"/>
    </source>
</evidence>
<evidence type="ECO:0000256" key="6">
    <source>
        <dbReference type="ARBA" id="ARBA00023136"/>
    </source>
</evidence>
<feature type="binding site" evidence="7">
    <location>
        <position position="132"/>
    </location>
    <ligand>
        <name>Cu cation</name>
        <dbReference type="ChEBI" id="CHEBI:23378"/>
    </ligand>
</feature>
<feature type="binding site" evidence="7">
    <location>
        <position position="188"/>
    </location>
    <ligand>
        <name>Cu cation</name>
        <dbReference type="ChEBI" id="CHEBI:23378"/>
    </ligand>
</feature>
<dbReference type="GO" id="GO:0009055">
    <property type="term" value="F:electron transfer activity"/>
    <property type="evidence" value="ECO:0007669"/>
    <property type="project" value="InterPro"/>
</dbReference>
<feature type="binding site" evidence="7">
    <location>
        <position position="183"/>
    </location>
    <ligand>
        <name>Cu cation</name>
        <dbReference type="ChEBI" id="CHEBI:23378"/>
    </ligand>
</feature>
<gene>
    <name evidence="10" type="ORF">SAMN04488067_1108</name>
</gene>
<dbReference type="GO" id="GO:0016020">
    <property type="term" value="C:membrane"/>
    <property type="evidence" value="ECO:0007669"/>
    <property type="project" value="UniProtKB-SubCell"/>
</dbReference>
<dbReference type="Proteomes" id="UP000324020">
    <property type="component" value="Unassembled WGS sequence"/>
</dbReference>
<sequence>MTNREHYTRRRVVQLSSAAAAVGLAGCSSGSTGESGSEPTDTSDGENHSDTSGGEDHSDEDDSHDEAGDEQSGDGHDDGGHGDDGHGGVGDMTPTAGVEMVTTDDGGTHFEPHVARVETGGTVTWTLGSGSHNAAAYHPGNDQPRLVPEGTEAWDSGMLSEDGATFEHTFETEGVYHYYCAPHEAGGMIGSVIVGEPDAHEQPALDDPPADKPDAVREKITELNDMCNEALGHGHD</sequence>
<feature type="compositionally biased region" description="Basic and acidic residues" evidence="8">
    <location>
        <begin position="73"/>
        <end position="86"/>
    </location>
</feature>
<name>A0A1G7PN26_9EURY</name>
<dbReference type="Gene3D" id="2.60.40.420">
    <property type="entry name" value="Cupredoxins - blue copper proteins"/>
    <property type="match status" value="1"/>
</dbReference>
<dbReference type="GO" id="GO:0005507">
    <property type="term" value="F:copper ion binding"/>
    <property type="evidence" value="ECO:0007669"/>
    <property type="project" value="InterPro"/>
</dbReference>
<keyword evidence="3 7" id="KW-0479">Metal-binding</keyword>
<evidence type="ECO:0000256" key="3">
    <source>
        <dbReference type="ARBA" id="ARBA00022723"/>
    </source>
</evidence>
<dbReference type="EMBL" id="FNBO01000010">
    <property type="protein sequence ID" value="SDF87089.1"/>
    <property type="molecule type" value="Genomic_DNA"/>
</dbReference>
<dbReference type="InterPro" id="IPR028871">
    <property type="entry name" value="BlueCu_1_BS"/>
</dbReference>
<keyword evidence="5 7" id="KW-0186">Copper</keyword>
<dbReference type="PANTHER" id="PTHR34192">
    <property type="entry name" value="PLASTOCYANIN MAJOR ISOFORM, CHLOROPLASTIC-RELATED"/>
    <property type="match status" value="1"/>
</dbReference>
<feature type="binding site" evidence="7">
    <location>
        <position position="180"/>
    </location>
    <ligand>
        <name>Cu cation</name>
        <dbReference type="ChEBI" id="CHEBI:23378"/>
    </ligand>
</feature>
<feature type="compositionally biased region" description="Low complexity" evidence="8">
    <location>
        <begin position="25"/>
        <end position="42"/>
    </location>
</feature>
<dbReference type="Pfam" id="PF00127">
    <property type="entry name" value="Copper-bind"/>
    <property type="match status" value="1"/>
</dbReference>
<feature type="domain" description="Blue (type 1) copper" evidence="9">
    <location>
        <begin position="101"/>
        <end position="194"/>
    </location>
</feature>
<dbReference type="RefSeq" id="WP_394349066.1">
    <property type="nucleotide sequence ID" value="NZ_FNBO01000010.1"/>
</dbReference>
<evidence type="ECO:0000256" key="8">
    <source>
        <dbReference type="SAM" id="MobiDB-lite"/>
    </source>
</evidence>
<reference evidence="10 11" key="1">
    <citation type="submission" date="2016-10" db="EMBL/GenBank/DDBJ databases">
        <authorList>
            <person name="Varghese N."/>
            <person name="Submissions S."/>
        </authorList>
    </citation>
    <scope>NUCLEOTIDE SEQUENCE [LARGE SCALE GENOMIC DNA]</scope>
    <source>
        <strain evidence="10 11">CGMCC 1.3527</strain>
    </source>
</reference>
<dbReference type="SUPFAM" id="SSF49503">
    <property type="entry name" value="Cupredoxins"/>
    <property type="match status" value="1"/>
</dbReference>
<keyword evidence="11" id="KW-1185">Reference proteome</keyword>
<evidence type="ECO:0000313" key="11">
    <source>
        <dbReference type="Proteomes" id="UP000324020"/>
    </source>
</evidence>
<evidence type="ECO:0000259" key="9">
    <source>
        <dbReference type="Pfam" id="PF00127"/>
    </source>
</evidence>
<keyword evidence="2" id="KW-0813">Transport</keyword>
<comment type="subcellular location">
    <subcellularLocation>
        <location evidence="1">Membrane</location>
    </subcellularLocation>
</comment>
<proteinExistence type="predicted"/>
<evidence type="ECO:0000313" key="10">
    <source>
        <dbReference type="EMBL" id="SDF87089.1"/>
    </source>
</evidence>
<keyword evidence="4" id="KW-0249">Electron transport</keyword>
<evidence type="ECO:0000256" key="2">
    <source>
        <dbReference type="ARBA" id="ARBA00022448"/>
    </source>
</evidence>
<evidence type="ECO:0000256" key="5">
    <source>
        <dbReference type="ARBA" id="ARBA00023008"/>
    </source>
</evidence>
<protein>
    <submittedName>
        <fullName evidence="10">Copper binding protein, plastocyanin/azurin family</fullName>
    </submittedName>
</protein>
<feature type="compositionally biased region" description="Acidic residues" evidence="8">
    <location>
        <begin position="57"/>
        <end position="72"/>
    </location>
</feature>
<dbReference type="InterPro" id="IPR008972">
    <property type="entry name" value="Cupredoxin"/>
</dbReference>
<feature type="region of interest" description="Disordered" evidence="8">
    <location>
        <begin position="25"/>
        <end position="112"/>
    </location>
</feature>